<evidence type="ECO:0000313" key="9">
    <source>
        <dbReference type="RefSeq" id="XP_025418397.1"/>
    </source>
</evidence>
<dbReference type="PANTHER" id="PTHR14577">
    <property type="entry name" value="NUCLEOLAR PROTEIN 12"/>
    <property type="match status" value="1"/>
</dbReference>
<evidence type="ECO:0000256" key="6">
    <source>
        <dbReference type="SAM" id="Coils"/>
    </source>
</evidence>
<keyword evidence="8" id="KW-1185">Reference proteome</keyword>
<gene>
    <name evidence="9" type="primary">LOC112689093</name>
</gene>
<dbReference type="InterPro" id="IPR037187">
    <property type="entry name" value="DnaK_N"/>
</dbReference>
<proteinExistence type="inferred from homology"/>
<dbReference type="GO" id="GO:0019843">
    <property type="term" value="F:rRNA binding"/>
    <property type="evidence" value="ECO:0007669"/>
    <property type="project" value="TreeGrafter"/>
</dbReference>
<evidence type="ECO:0000313" key="8">
    <source>
        <dbReference type="Proteomes" id="UP000694846"/>
    </source>
</evidence>
<feature type="region of interest" description="Disordered" evidence="7">
    <location>
        <begin position="190"/>
        <end position="217"/>
    </location>
</feature>
<keyword evidence="4 6" id="KW-0175">Coiled coil</keyword>
<dbReference type="RefSeq" id="XP_025418397.1">
    <property type="nucleotide sequence ID" value="XM_025562612.1"/>
</dbReference>
<feature type="compositionally biased region" description="Acidic residues" evidence="7">
    <location>
        <begin position="199"/>
        <end position="213"/>
    </location>
</feature>
<dbReference type="GeneID" id="112689093"/>
<evidence type="ECO:0000256" key="1">
    <source>
        <dbReference type="ARBA" id="ARBA00004604"/>
    </source>
</evidence>
<reference evidence="9" key="1">
    <citation type="submission" date="2025-08" db="UniProtKB">
        <authorList>
            <consortium name="RefSeq"/>
        </authorList>
    </citation>
    <scope>IDENTIFICATION</scope>
    <source>
        <tissue evidence="9">Whole body</tissue>
    </source>
</reference>
<evidence type="ECO:0000256" key="2">
    <source>
        <dbReference type="ARBA" id="ARBA00007175"/>
    </source>
</evidence>
<keyword evidence="5" id="KW-0539">Nucleus</keyword>
<feature type="coiled-coil region" evidence="6">
    <location>
        <begin position="110"/>
        <end position="145"/>
    </location>
</feature>
<dbReference type="SUPFAM" id="SSF109635">
    <property type="entry name" value="DnaK suppressor protein DksA, alpha-hairpin domain"/>
    <property type="match status" value="1"/>
</dbReference>
<dbReference type="Proteomes" id="UP000694846">
    <property type="component" value="Unplaced"/>
</dbReference>
<dbReference type="PANTHER" id="PTHR14577:SF0">
    <property type="entry name" value="NUCLEOLAR PROTEIN 12"/>
    <property type="match status" value="1"/>
</dbReference>
<evidence type="ECO:0000256" key="3">
    <source>
        <dbReference type="ARBA" id="ARBA00015520"/>
    </source>
</evidence>
<dbReference type="InterPro" id="IPR019186">
    <property type="entry name" value="Nucleolar_protein_12"/>
</dbReference>
<dbReference type="Pfam" id="PF09805">
    <property type="entry name" value="Nop25"/>
    <property type="match status" value="1"/>
</dbReference>
<comment type="similarity">
    <text evidence="2">Belongs to the RRP17 family.</text>
</comment>
<feature type="coiled-coil region" evidence="6">
    <location>
        <begin position="242"/>
        <end position="269"/>
    </location>
</feature>
<comment type="subcellular location">
    <subcellularLocation>
        <location evidence="1">Nucleus</location>
        <location evidence="1">Nucleolus</location>
    </subcellularLocation>
</comment>
<evidence type="ECO:0000256" key="5">
    <source>
        <dbReference type="ARBA" id="ARBA00023242"/>
    </source>
</evidence>
<dbReference type="CTD" id="326214"/>
<dbReference type="AlphaFoldDB" id="A0A8B8G670"/>
<evidence type="ECO:0000256" key="7">
    <source>
        <dbReference type="SAM" id="MobiDB-lite"/>
    </source>
</evidence>
<dbReference type="GO" id="GO:0005730">
    <property type="term" value="C:nucleolus"/>
    <property type="evidence" value="ECO:0007669"/>
    <property type="project" value="UniProtKB-SubCell"/>
</dbReference>
<evidence type="ECO:0000256" key="4">
    <source>
        <dbReference type="ARBA" id="ARBA00023054"/>
    </source>
</evidence>
<dbReference type="OrthoDB" id="551633at2759"/>
<sequence>MLFEQVDVFTYIVLRLTELKCCKKGAKCRQYYIRTQTIFSCEDPFIIIALRFLRKYYDLNITMNLEEYEFKDRTKVKRHRKPINRTTKRTITFDEKSRSEFLTGFHKRKLARKKKAREDFEKKLKEEKKRIKAEARETFKKLTNSHPFVPEPLDLVTQEYSLENHTVQICDLSTDEIAKSNNWIGSNQVIYEDDKKSDDDEEVDSENNDDTEDVPGMSFNSLKEIKKAIKKQASETVQNSKVFKMKNKIERIKDKKKAKRKKLLESKRKKWLKKKGKKVK</sequence>
<organism evidence="8 9">
    <name type="scientific">Sipha flava</name>
    <name type="common">yellow sugarcane aphid</name>
    <dbReference type="NCBI Taxonomy" id="143950"/>
    <lineage>
        <taxon>Eukaryota</taxon>
        <taxon>Metazoa</taxon>
        <taxon>Ecdysozoa</taxon>
        <taxon>Arthropoda</taxon>
        <taxon>Hexapoda</taxon>
        <taxon>Insecta</taxon>
        <taxon>Pterygota</taxon>
        <taxon>Neoptera</taxon>
        <taxon>Paraneoptera</taxon>
        <taxon>Hemiptera</taxon>
        <taxon>Sternorrhyncha</taxon>
        <taxon>Aphidomorpha</taxon>
        <taxon>Aphidoidea</taxon>
        <taxon>Aphididae</taxon>
        <taxon>Sipha</taxon>
    </lineage>
</organism>
<accession>A0A8B8G670</accession>
<name>A0A8B8G670_9HEMI</name>
<protein>
    <recommendedName>
        <fullName evidence="3">Nucleolar protein 12</fullName>
    </recommendedName>
</protein>